<dbReference type="RefSeq" id="WP_090922624.1">
    <property type="nucleotide sequence ID" value="NZ_CP016180.1"/>
</dbReference>
<feature type="chain" id="PRO_5011611096" evidence="1">
    <location>
        <begin position="20"/>
        <end position="320"/>
    </location>
</feature>
<evidence type="ECO:0000256" key="1">
    <source>
        <dbReference type="SAM" id="SignalP"/>
    </source>
</evidence>
<dbReference type="AlphaFoldDB" id="A0A1H7YSL0"/>
<dbReference type="EMBL" id="FOBN01000020">
    <property type="protein sequence ID" value="SEM48864.1"/>
    <property type="molecule type" value="Genomic_DNA"/>
</dbReference>
<reference evidence="4" key="1">
    <citation type="submission" date="2016-10" db="EMBL/GenBank/DDBJ databases">
        <authorList>
            <person name="Varghese N."/>
            <person name="Submissions S."/>
        </authorList>
    </citation>
    <scope>NUCLEOTIDE SEQUENCE [LARGE SCALE GENOMIC DNA]</scope>
    <source>
        <strain evidence="4">DSM 24204</strain>
    </source>
</reference>
<dbReference type="Pfam" id="PF14903">
    <property type="entry name" value="WG_beta_rep"/>
    <property type="match status" value="1"/>
</dbReference>
<evidence type="ECO:0000313" key="2">
    <source>
        <dbReference type="EMBL" id="MDP8085990.1"/>
    </source>
</evidence>
<evidence type="ECO:0000313" key="5">
    <source>
        <dbReference type="Proteomes" id="UP001224812"/>
    </source>
</evidence>
<keyword evidence="5" id="KW-1185">Reference proteome</keyword>
<dbReference type="STRING" id="97481.SAMN05444853_12024"/>
<evidence type="ECO:0000313" key="3">
    <source>
        <dbReference type="EMBL" id="SEM48864.1"/>
    </source>
</evidence>
<dbReference type="Proteomes" id="UP000198883">
    <property type="component" value="Unassembled WGS sequence"/>
</dbReference>
<accession>A0A1H7YSL0</accession>
<sequence>MIKKLITFILIVFSFSVFAQNEEMLFYFTKNAGEDIGVKDNNGKIIIPAKFWNYSGIEDGSVVEDNLLSFLGCPKNIKPEKQTFGCVFDRKGKYLYQTFLYDNGPDFREEGYQRTVRNNKVGYANREGEIVIQPQFDFASSFNYGYARVCNGCYWENIDDKKHKRIVGGNWWTINKQGEKVAPLSKQTQAKDVKINDKYYPYPFSYSEKEQKILAFFQQKMKILADIHYVNVYPLANPKVLYFEIVERPSEHFPFYFVHSYDKRKILADKFLVSQDGKSFFHLYYEGGEKTPFAEWLQGKIQWAREYQQKNSDNPNKFIE</sequence>
<keyword evidence="1" id="KW-0732">Signal</keyword>
<reference evidence="3" key="2">
    <citation type="submission" date="2016-10" db="EMBL/GenBank/DDBJ databases">
        <authorList>
            <person name="de Groot N.N."/>
        </authorList>
    </citation>
    <scope>NUCLEOTIDE SEQUENCE [LARGE SCALE GENOMIC DNA]</scope>
    <source>
        <strain evidence="3">DSM 24204</strain>
    </source>
</reference>
<dbReference type="InterPro" id="IPR032774">
    <property type="entry name" value="WG_beta_rep"/>
</dbReference>
<dbReference type="Proteomes" id="UP001224812">
    <property type="component" value="Unassembled WGS sequence"/>
</dbReference>
<gene>
    <name evidence="2" type="ORF">QJT92_08675</name>
    <name evidence="3" type="ORF">SAMN05444853_12024</name>
</gene>
<dbReference type="GeneID" id="83544329"/>
<organism evidence="3 4">
    <name type="scientific">Phocoenobacter skyensis</name>
    <dbReference type="NCBI Taxonomy" id="97481"/>
    <lineage>
        <taxon>Bacteria</taxon>
        <taxon>Pseudomonadati</taxon>
        <taxon>Pseudomonadota</taxon>
        <taxon>Gammaproteobacteria</taxon>
        <taxon>Pasteurellales</taxon>
        <taxon>Pasteurellaceae</taxon>
        <taxon>Phocoenobacter</taxon>
    </lineage>
</organism>
<feature type="signal peptide" evidence="1">
    <location>
        <begin position="1"/>
        <end position="19"/>
    </location>
</feature>
<protein>
    <submittedName>
        <fullName evidence="3">WG containing repeat-containing protein</fullName>
    </submittedName>
    <submittedName>
        <fullName evidence="2">WG repeat-containing protein</fullName>
    </submittedName>
</protein>
<dbReference type="OrthoDB" id="343240at2"/>
<dbReference type="EMBL" id="JASAVS010000020">
    <property type="protein sequence ID" value="MDP8085990.1"/>
    <property type="molecule type" value="Genomic_DNA"/>
</dbReference>
<reference evidence="2 5" key="3">
    <citation type="journal article" date="2023" name="Front. Microbiol.">
        <title>Phylogeography and host specificity of Pasteurellaceae pathogenic to sea-farmed fish in the north-east Atlantic.</title>
        <authorList>
            <person name="Gulla S."/>
            <person name="Colquhoun D.J."/>
            <person name="Olsen A.B."/>
            <person name="Spilsberg B."/>
            <person name="Lagesen K."/>
            <person name="Aakesson C.P."/>
            <person name="Strom S."/>
            <person name="Manji F."/>
            <person name="Birkbeck T.H."/>
            <person name="Nilsen H.K."/>
        </authorList>
    </citation>
    <scope>NUCLEOTIDE SEQUENCE [LARGE SCALE GENOMIC DNA]</scope>
    <source>
        <strain evidence="2 5">VIO11850</strain>
    </source>
</reference>
<name>A0A1H7YSL0_9PAST</name>
<evidence type="ECO:0000313" key="4">
    <source>
        <dbReference type="Proteomes" id="UP000198883"/>
    </source>
</evidence>
<proteinExistence type="predicted"/>